<dbReference type="PRINTS" id="PR00625">
    <property type="entry name" value="JDOMAIN"/>
</dbReference>
<feature type="region of interest" description="Disordered" evidence="8">
    <location>
        <begin position="467"/>
        <end position="511"/>
    </location>
</feature>
<evidence type="ECO:0000259" key="10">
    <source>
        <dbReference type="PROSITE" id="PS50076"/>
    </source>
</evidence>
<dbReference type="InterPro" id="IPR051727">
    <property type="entry name" value="DnaJ_C3_Co-chaperones"/>
</dbReference>
<evidence type="ECO:0000313" key="12">
    <source>
        <dbReference type="Proteomes" id="UP001182556"/>
    </source>
</evidence>
<evidence type="ECO:0000256" key="6">
    <source>
        <dbReference type="ARBA" id="ARBA00073740"/>
    </source>
</evidence>
<dbReference type="GO" id="GO:0051087">
    <property type="term" value="F:protein-folding chaperone binding"/>
    <property type="evidence" value="ECO:0007669"/>
    <property type="project" value="TreeGrafter"/>
</dbReference>
<proteinExistence type="predicted"/>
<dbReference type="SUPFAM" id="SSF46565">
    <property type="entry name" value="Chaperone J-domain"/>
    <property type="match status" value="1"/>
</dbReference>
<dbReference type="InterPro" id="IPR001623">
    <property type="entry name" value="DnaJ_domain"/>
</dbReference>
<evidence type="ECO:0000256" key="7">
    <source>
        <dbReference type="PROSITE-ProRule" id="PRU00339"/>
    </source>
</evidence>
<organism evidence="11 12">
    <name type="scientific">Papiliotrema laurentii</name>
    <name type="common">Cryptococcus laurentii</name>
    <dbReference type="NCBI Taxonomy" id="5418"/>
    <lineage>
        <taxon>Eukaryota</taxon>
        <taxon>Fungi</taxon>
        <taxon>Dikarya</taxon>
        <taxon>Basidiomycota</taxon>
        <taxon>Agaricomycotina</taxon>
        <taxon>Tremellomycetes</taxon>
        <taxon>Tremellales</taxon>
        <taxon>Rhynchogastremaceae</taxon>
        <taxon>Papiliotrema</taxon>
    </lineage>
</organism>
<dbReference type="Gene3D" id="1.25.40.10">
    <property type="entry name" value="Tetratricopeptide repeat domain"/>
    <property type="match status" value="1"/>
</dbReference>
<sequence>MKLSAALGLALPLVLSLSALTPVLGERTAQQIVSDANKLLSEGSYVQAARAYGEAIELDPSSYVNYYKRATVYLSLGKHSAALDDFDAILRLNPGFAQAHWQKAKILAKEGRFDEAQAELKQYSKSKVDSEAEDLGRSITQASAASKSAHKSAKGKHWQACVDHATKALEVGPNSVEMRQLRVECSTQLGDVEAAYGDLTRLASLDPSNIALPMQLSHISYFILGSATAMSHIKQCLHYDPDSKPCKKVHKLLRSLEKDTAKARNFVEGGSFRQAIKLLDGSDGLLAKFEQALDEASTAHDGIVYLPPQFSPKLKSQSRLELYALACKAAVGANDLKRDKGARWCEETLSMDEGNVDGLVGRGERLMKEEKWEEALRTLEVAFEKTGRSSQDIANRLNRAQKLLKVSKQKDYYKVLGVPRDADERQIKKAFRTKAKKAHPDVGGTEEQMAALNEAYEVLSNQELRQRYDNGDDPNDPTGGQGGNPFAHHSGGGMPFQFFQQGGFQGFPGGGGRKMQFQWGM</sequence>
<dbReference type="Pfam" id="PF00226">
    <property type="entry name" value="DnaJ"/>
    <property type="match status" value="1"/>
</dbReference>
<feature type="chain" id="PRO_5042203436" description="Tetratricopeptide repeat and J domain-containing co-chaperone DNJ1" evidence="9">
    <location>
        <begin position="26"/>
        <end position="521"/>
    </location>
</feature>
<dbReference type="Gene3D" id="1.10.287.110">
    <property type="entry name" value="DnaJ domain"/>
    <property type="match status" value="1"/>
</dbReference>
<keyword evidence="5" id="KW-0256">Endoplasmic reticulum</keyword>
<keyword evidence="12" id="KW-1185">Reference proteome</keyword>
<dbReference type="CDD" id="cd06257">
    <property type="entry name" value="DnaJ"/>
    <property type="match status" value="1"/>
</dbReference>
<evidence type="ECO:0000256" key="5">
    <source>
        <dbReference type="ARBA" id="ARBA00022824"/>
    </source>
</evidence>
<evidence type="ECO:0000256" key="1">
    <source>
        <dbReference type="ARBA" id="ARBA00004319"/>
    </source>
</evidence>
<dbReference type="FunFam" id="1.25.40.10:FF:000224">
    <property type="entry name" value="DnaJ and TPR domain protein"/>
    <property type="match status" value="1"/>
</dbReference>
<name>A0AAD9FUS0_PAPLA</name>
<dbReference type="SMART" id="SM00028">
    <property type="entry name" value="TPR"/>
    <property type="match status" value="4"/>
</dbReference>
<evidence type="ECO:0000256" key="3">
    <source>
        <dbReference type="ARBA" id="ARBA00022737"/>
    </source>
</evidence>
<feature type="signal peptide" evidence="9">
    <location>
        <begin position="1"/>
        <end position="25"/>
    </location>
</feature>
<accession>A0AAD9FUS0</accession>
<evidence type="ECO:0000313" key="11">
    <source>
        <dbReference type="EMBL" id="KAK1926612.1"/>
    </source>
</evidence>
<evidence type="ECO:0000256" key="9">
    <source>
        <dbReference type="SAM" id="SignalP"/>
    </source>
</evidence>
<dbReference type="PANTHER" id="PTHR44140:SF2">
    <property type="entry name" value="LD25575P"/>
    <property type="match status" value="1"/>
</dbReference>
<dbReference type="GO" id="GO:0034975">
    <property type="term" value="P:protein folding in endoplasmic reticulum"/>
    <property type="evidence" value="ECO:0007669"/>
    <property type="project" value="TreeGrafter"/>
</dbReference>
<keyword evidence="3" id="KW-0677">Repeat</keyword>
<dbReference type="InterPro" id="IPR036869">
    <property type="entry name" value="J_dom_sf"/>
</dbReference>
<dbReference type="GO" id="GO:0005788">
    <property type="term" value="C:endoplasmic reticulum lumen"/>
    <property type="evidence" value="ECO:0007669"/>
    <property type="project" value="UniProtKB-SubCell"/>
</dbReference>
<keyword evidence="2 9" id="KW-0732">Signal</keyword>
<dbReference type="AlphaFoldDB" id="A0AAD9FUS0"/>
<feature type="domain" description="J" evidence="10">
    <location>
        <begin position="411"/>
        <end position="472"/>
    </location>
</feature>
<dbReference type="Pfam" id="PF14559">
    <property type="entry name" value="TPR_19"/>
    <property type="match status" value="1"/>
</dbReference>
<dbReference type="PROSITE" id="PS50005">
    <property type="entry name" value="TPR"/>
    <property type="match status" value="2"/>
</dbReference>
<evidence type="ECO:0000256" key="8">
    <source>
        <dbReference type="SAM" id="MobiDB-lite"/>
    </source>
</evidence>
<dbReference type="InterPro" id="IPR011990">
    <property type="entry name" value="TPR-like_helical_dom_sf"/>
</dbReference>
<dbReference type="GO" id="GO:0051787">
    <property type="term" value="F:misfolded protein binding"/>
    <property type="evidence" value="ECO:0007669"/>
    <property type="project" value="TreeGrafter"/>
</dbReference>
<gene>
    <name evidence="11" type="ORF">DB88DRAFT_482465</name>
</gene>
<feature type="repeat" description="TPR" evidence="7">
    <location>
        <begin position="29"/>
        <end position="62"/>
    </location>
</feature>
<comment type="subcellular location">
    <subcellularLocation>
        <location evidence="1">Endoplasmic reticulum lumen</location>
    </subcellularLocation>
</comment>
<reference evidence="11" key="1">
    <citation type="submission" date="2023-02" db="EMBL/GenBank/DDBJ databases">
        <title>Identification and recombinant expression of a fungal hydrolase from Papiliotrema laurentii that hydrolyzes apple cutin and clears colloidal polyester polyurethane.</title>
        <authorList>
            <consortium name="DOE Joint Genome Institute"/>
            <person name="Roman V.A."/>
            <person name="Bojanowski C."/>
            <person name="Crable B.R."/>
            <person name="Wagner D.N."/>
            <person name="Hung C.S."/>
            <person name="Nadeau L.J."/>
            <person name="Schratz L."/>
            <person name="Haridas S."/>
            <person name="Pangilinan J."/>
            <person name="Lipzen A."/>
            <person name="Na H."/>
            <person name="Yan M."/>
            <person name="Ng V."/>
            <person name="Grigoriev I.V."/>
            <person name="Spatafora J.W."/>
            <person name="Barlow D."/>
            <person name="Biffinger J."/>
            <person name="Kelley-Loughnane N."/>
            <person name="Varaljay V.A."/>
            <person name="Crookes-Goodson W.J."/>
        </authorList>
    </citation>
    <scope>NUCLEOTIDE SEQUENCE</scope>
    <source>
        <strain evidence="11">5307AH</strain>
    </source>
</reference>
<dbReference type="EMBL" id="JAODAN010000002">
    <property type="protein sequence ID" value="KAK1926612.1"/>
    <property type="molecule type" value="Genomic_DNA"/>
</dbReference>
<dbReference type="InterPro" id="IPR019734">
    <property type="entry name" value="TPR_rpt"/>
</dbReference>
<evidence type="ECO:0000256" key="2">
    <source>
        <dbReference type="ARBA" id="ARBA00022729"/>
    </source>
</evidence>
<dbReference type="SUPFAM" id="SSF48452">
    <property type="entry name" value="TPR-like"/>
    <property type="match status" value="1"/>
</dbReference>
<dbReference type="PROSITE" id="PS50076">
    <property type="entry name" value="DNAJ_2"/>
    <property type="match status" value="1"/>
</dbReference>
<feature type="repeat" description="TPR" evidence="7">
    <location>
        <begin position="63"/>
        <end position="96"/>
    </location>
</feature>
<protein>
    <recommendedName>
        <fullName evidence="6">Tetratricopeptide repeat and J domain-containing co-chaperone DNJ1</fullName>
    </recommendedName>
</protein>
<dbReference type="PANTHER" id="PTHR44140">
    <property type="entry name" value="LD25575P"/>
    <property type="match status" value="1"/>
</dbReference>
<dbReference type="SMART" id="SM00271">
    <property type="entry name" value="DnaJ"/>
    <property type="match status" value="1"/>
</dbReference>
<evidence type="ECO:0000256" key="4">
    <source>
        <dbReference type="ARBA" id="ARBA00022803"/>
    </source>
</evidence>
<keyword evidence="4 7" id="KW-0802">TPR repeat</keyword>
<dbReference type="Proteomes" id="UP001182556">
    <property type="component" value="Unassembled WGS sequence"/>
</dbReference>
<comment type="caution">
    <text evidence="11">The sequence shown here is derived from an EMBL/GenBank/DDBJ whole genome shotgun (WGS) entry which is preliminary data.</text>
</comment>